<dbReference type="AlphaFoldDB" id="A0AB39KQF0"/>
<reference evidence="10" key="1">
    <citation type="submission" date="2024-06" db="EMBL/GenBank/DDBJ databases">
        <title>Caulobacter inopinatus, sp. nov.</title>
        <authorList>
            <person name="Donachie S.P."/>
        </authorList>
    </citation>
    <scope>NUCLEOTIDE SEQUENCE</scope>
    <source>
        <strain evidence="10">73W</strain>
    </source>
</reference>
<dbReference type="PRINTS" id="PR00344">
    <property type="entry name" value="BCTRLSENSOR"/>
</dbReference>
<dbReference type="SMART" id="SM00388">
    <property type="entry name" value="HisKA"/>
    <property type="match status" value="1"/>
</dbReference>
<evidence type="ECO:0000256" key="2">
    <source>
        <dbReference type="ARBA" id="ARBA00012438"/>
    </source>
</evidence>
<keyword evidence="7 10" id="KW-0067">ATP-binding</keyword>
<keyword evidence="3" id="KW-0597">Phosphoprotein</keyword>
<dbReference type="InterPro" id="IPR005467">
    <property type="entry name" value="His_kinase_dom"/>
</dbReference>
<feature type="domain" description="Histidine kinase" evidence="9">
    <location>
        <begin position="192"/>
        <end position="413"/>
    </location>
</feature>
<dbReference type="Gene3D" id="3.30.450.20">
    <property type="entry name" value="PAS domain"/>
    <property type="match status" value="1"/>
</dbReference>
<keyword evidence="5" id="KW-0547">Nucleotide-binding</keyword>
<dbReference type="EC" id="2.7.13.3" evidence="2"/>
<dbReference type="Pfam" id="PF00512">
    <property type="entry name" value="HisKA"/>
    <property type="match status" value="1"/>
</dbReference>
<evidence type="ECO:0000256" key="5">
    <source>
        <dbReference type="ARBA" id="ARBA00022741"/>
    </source>
</evidence>
<dbReference type="FunFam" id="3.30.565.10:FF:000042">
    <property type="entry name" value="Two-component sensor histidine kinase KdpD"/>
    <property type="match status" value="1"/>
</dbReference>
<evidence type="ECO:0000313" key="10">
    <source>
        <dbReference type="EMBL" id="XDO95924.1"/>
    </source>
</evidence>
<dbReference type="SUPFAM" id="SSF47384">
    <property type="entry name" value="Homodimeric domain of signal transducing histidine kinase"/>
    <property type="match status" value="1"/>
</dbReference>
<dbReference type="InterPro" id="IPR003594">
    <property type="entry name" value="HATPase_dom"/>
</dbReference>
<comment type="catalytic activity">
    <reaction evidence="1">
        <text>ATP + protein L-histidine = ADP + protein N-phospho-L-histidine.</text>
        <dbReference type="EC" id="2.7.13.3"/>
    </reaction>
</comment>
<organism evidence="10">
    <name type="scientific">Caulobacter sp. 73W</name>
    <dbReference type="NCBI Taxonomy" id="3161137"/>
    <lineage>
        <taxon>Bacteria</taxon>
        <taxon>Pseudomonadati</taxon>
        <taxon>Pseudomonadota</taxon>
        <taxon>Alphaproteobacteria</taxon>
        <taxon>Caulobacterales</taxon>
        <taxon>Caulobacteraceae</taxon>
        <taxon>Caulobacter</taxon>
    </lineage>
</organism>
<dbReference type="InterPro" id="IPR036890">
    <property type="entry name" value="HATPase_C_sf"/>
</dbReference>
<name>A0AB39KQF0_9CAUL</name>
<dbReference type="InterPro" id="IPR003661">
    <property type="entry name" value="HisK_dim/P_dom"/>
</dbReference>
<dbReference type="GO" id="GO:0042802">
    <property type="term" value="F:identical protein binding"/>
    <property type="evidence" value="ECO:0007669"/>
    <property type="project" value="UniProtKB-ARBA"/>
</dbReference>
<dbReference type="Gene3D" id="3.30.565.10">
    <property type="entry name" value="Histidine kinase-like ATPase, C-terminal domain"/>
    <property type="match status" value="1"/>
</dbReference>
<dbReference type="InterPro" id="IPR035965">
    <property type="entry name" value="PAS-like_dom_sf"/>
</dbReference>
<evidence type="ECO:0000259" key="9">
    <source>
        <dbReference type="PROSITE" id="PS50109"/>
    </source>
</evidence>
<dbReference type="PROSITE" id="PS50109">
    <property type="entry name" value="HIS_KIN"/>
    <property type="match status" value="1"/>
</dbReference>
<dbReference type="Pfam" id="PF02518">
    <property type="entry name" value="HATPase_c"/>
    <property type="match status" value="1"/>
</dbReference>
<accession>A0AB39KQF0</accession>
<keyword evidence="8" id="KW-0902">Two-component regulatory system</keyword>
<dbReference type="InterPro" id="IPR036097">
    <property type="entry name" value="HisK_dim/P_sf"/>
</dbReference>
<proteinExistence type="predicted"/>
<evidence type="ECO:0000256" key="7">
    <source>
        <dbReference type="ARBA" id="ARBA00022840"/>
    </source>
</evidence>
<evidence type="ECO:0000256" key="1">
    <source>
        <dbReference type="ARBA" id="ARBA00000085"/>
    </source>
</evidence>
<dbReference type="CDD" id="cd00082">
    <property type="entry name" value="HisKA"/>
    <property type="match status" value="1"/>
</dbReference>
<dbReference type="Gene3D" id="1.10.287.130">
    <property type="match status" value="1"/>
</dbReference>
<dbReference type="RefSeq" id="WP_369058783.1">
    <property type="nucleotide sequence ID" value="NZ_CP158375.1"/>
</dbReference>
<dbReference type="PANTHER" id="PTHR43065:SF10">
    <property type="entry name" value="PEROXIDE STRESS-ACTIVATED HISTIDINE KINASE MAK3"/>
    <property type="match status" value="1"/>
</dbReference>
<gene>
    <name evidence="10" type="ORF">ABOZ73_14155</name>
</gene>
<keyword evidence="6" id="KW-0418">Kinase</keyword>
<evidence type="ECO:0000256" key="4">
    <source>
        <dbReference type="ARBA" id="ARBA00022679"/>
    </source>
</evidence>
<dbReference type="GO" id="GO:0005524">
    <property type="term" value="F:ATP binding"/>
    <property type="evidence" value="ECO:0007669"/>
    <property type="project" value="UniProtKB-KW"/>
</dbReference>
<dbReference type="SUPFAM" id="SSF55874">
    <property type="entry name" value="ATPase domain of HSP90 chaperone/DNA topoisomerase II/histidine kinase"/>
    <property type="match status" value="1"/>
</dbReference>
<dbReference type="InterPro" id="IPR000014">
    <property type="entry name" value="PAS"/>
</dbReference>
<protein>
    <recommendedName>
        <fullName evidence="2">histidine kinase</fullName>
        <ecNumber evidence="2">2.7.13.3</ecNumber>
    </recommendedName>
</protein>
<dbReference type="GO" id="GO:0000155">
    <property type="term" value="F:phosphorelay sensor kinase activity"/>
    <property type="evidence" value="ECO:0007669"/>
    <property type="project" value="InterPro"/>
</dbReference>
<dbReference type="EMBL" id="CP158375">
    <property type="protein sequence ID" value="XDO95924.1"/>
    <property type="molecule type" value="Genomic_DNA"/>
</dbReference>
<evidence type="ECO:0000256" key="6">
    <source>
        <dbReference type="ARBA" id="ARBA00022777"/>
    </source>
</evidence>
<dbReference type="InterPro" id="IPR004358">
    <property type="entry name" value="Sig_transdc_His_kin-like_C"/>
</dbReference>
<dbReference type="PANTHER" id="PTHR43065">
    <property type="entry name" value="SENSOR HISTIDINE KINASE"/>
    <property type="match status" value="1"/>
</dbReference>
<dbReference type="SMART" id="SM00387">
    <property type="entry name" value="HATPase_c"/>
    <property type="match status" value="1"/>
</dbReference>
<dbReference type="SUPFAM" id="SSF55785">
    <property type="entry name" value="PYP-like sensor domain (PAS domain)"/>
    <property type="match status" value="1"/>
</dbReference>
<keyword evidence="4" id="KW-0808">Transferase</keyword>
<dbReference type="CDD" id="cd00130">
    <property type="entry name" value="PAS"/>
    <property type="match status" value="1"/>
</dbReference>
<evidence type="ECO:0000256" key="8">
    <source>
        <dbReference type="ARBA" id="ARBA00023012"/>
    </source>
</evidence>
<evidence type="ECO:0000256" key="3">
    <source>
        <dbReference type="ARBA" id="ARBA00022553"/>
    </source>
</evidence>
<sequence>MHDDAADAVERLKASEYRYRNMFAAMTVAFWEMDFSGAGRIIYGLRKQGVGDLQRHFVEHPGVVRELMKASLVLDVNDKSIAQFGAPREVLMGPVDRFWPVASENVFAESVVAAISGKPNFEAVTRLRRLDGGEMDVLFTASFPRDSVERGILLIGLVDLTDTKRAQDELARVQADLAHAARVSTLGELTASIAHEVNQPLAAIVTNGEASLRWLNRAQPDLDEARAAINRMIADGQRASGIIARIRAMSTKTAPDPALHDPNALVGDASLLVQREVETHDVKLILDLAAGLPPVKADPVQVQQVVMNLLVNAIQAMAACEACQEVGRRLTVRTRPDAEAAGVRVEVEDAGPGVEDGKADQLFNAFFTTKATGMGMGLSICKSIIEAHGGRIWARNKPAGRGAVFAFTLPEGAEAV</sequence>